<evidence type="ECO:0000313" key="1">
    <source>
        <dbReference type="EMBL" id="KOF97944.1"/>
    </source>
</evidence>
<organism evidence="1">
    <name type="scientific">Octopus bimaculoides</name>
    <name type="common">California two-spotted octopus</name>
    <dbReference type="NCBI Taxonomy" id="37653"/>
    <lineage>
        <taxon>Eukaryota</taxon>
        <taxon>Metazoa</taxon>
        <taxon>Spiralia</taxon>
        <taxon>Lophotrochozoa</taxon>
        <taxon>Mollusca</taxon>
        <taxon>Cephalopoda</taxon>
        <taxon>Coleoidea</taxon>
        <taxon>Octopodiformes</taxon>
        <taxon>Octopoda</taxon>
        <taxon>Incirrata</taxon>
        <taxon>Octopodidae</taxon>
        <taxon>Octopus</taxon>
    </lineage>
</organism>
<dbReference type="EMBL" id="KQ416242">
    <property type="protein sequence ID" value="KOF97944.1"/>
    <property type="molecule type" value="Genomic_DNA"/>
</dbReference>
<dbReference type="AlphaFoldDB" id="A0A0L8I961"/>
<reference evidence="1" key="1">
    <citation type="submission" date="2015-07" db="EMBL/GenBank/DDBJ databases">
        <title>MeaNS - Measles Nucleotide Surveillance Program.</title>
        <authorList>
            <person name="Tran T."/>
            <person name="Druce J."/>
        </authorList>
    </citation>
    <scope>NUCLEOTIDE SEQUENCE</scope>
    <source>
        <strain evidence="1">UCB-OBI-ISO-001</strain>
        <tissue evidence="1">Gonad</tissue>
    </source>
</reference>
<accession>A0A0L8I961</accession>
<proteinExistence type="predicted"/>
<sequence length="62" mass="7120">MIIINIEYYFALVQIHSKVGTSNIATHSDSEKNSSLLTNYIWNMKENGINNSKIQCRKNSFP</sequence>
<protein>
    <submittedName>
        <fullName evidence="1">Uncharacterized protein</fullName>
    </submittedName>
</protein>
<name>A0A0L8I961_OCTBM</name>
<gene>
    <name evidence="1" type="ORF">OCBIM_22027959mg</name>
</gene>